<dbReference type="OrthoDB" id="10046582at2759"/>
<dbReference type="GO" id="GO:0048511">
    <property type="term" value="P:rhythmic process"/>
    <property type="evidence" value="ECO:0007669"/>
    <property type="project" value="UniProtKB-KW"/>
</dbReference>
<sequence length="214" mass="23619">MARLKMTWLLICGLMYLFDTGEAIQCYQCDSNEDSSCPTGHFFDTEVNAPIDCNSFEAKTPGQFCMKITQESPGWGGWKKITRRCGSRTDSGVAWGCRWSWDQVGVFKEICYCEYDSCNGATRSSLQLFLGMGIAVLAYITKLILHLTYSHPQSAHYVGPVPILCVLDLSVAALLDLSPSSVMDLSQLLCIGPVSINSVLDLFYLKCVGLVPIN</sequence>
<dbReference type="InterPro" id="IPR050975">
    <property type="entry name" value="Sleep_regulator"/>
</dbReference>
<accession>A0A210PUB3</accession>
<evidence type="ECO:0000313" key="15">
    <source>
        <dbReference type="EMBL" id="OWF40097.1"/>
    </source>
</evidence>
<evidence type="ECO:0000256" key="13">
    <source>
        <dbReference type="ARBA" id="ARBA00046769"/>
    </source>
</evidence>
<dbReference type="PANTHER" id="PTHR33562:SF31">
    <property type="entry name" value="PROTEIN QUIVER"/>
    <property type="match status" value="1"/>
</dbReference>
<dbReference type="InterPro" id="IPR031424">
    <property type="entry name" value="QVR-like"/>
</dbReference>
<dbReference type="GO" id="GO:0045121">
    <property type="term" value="C:membrane raft"/>
    <property type="evidence" value="ECO:0007669"/>
    <property type="project" value="UniProtKB-SubCell"/>
</dbReference>
<keyword evidence="3" id="KW-1003">Cell membrane</keyword>
<comment type="caution">
    <text evidence="15">The sequence shown here is derived from an EMBL/GenBank/DDBJ whole genome shotgun (WGS) entry which is preliminary data.</text>
</comment>
<keyword evidence="4 14" id="KW-0732">Signal</keyword>
<evidence type="ECO:0000256" key="14">
    <source>
        <dbReference type="SAM" id="SignalP"/>
    </source>
</evidence>
<keyword evidence="7" id="KW-0325">Glycoprotein</keyword>
<dbReference type="PANTHER" id="PTHR33562">
    <property type="entry name" value="ATILLA, ISOFORM B-RELATED-RELATED"/>
    <property type="match status" value="1"/>
</dbReference>
<organism evidence="15 16">
    <name type="scientific">Mizuhopecten yessoensis</name>
    <name type="common">Japanese scallop</name>
    <name type="synonym">Patinopecten yessoensis</name>
    <dbReference type="NCBI Taxonomy" id="6573"/>
    <lineage>
        <taxon>Eukaryota</taxon>
        <taxon>Metazoa</taxon>
        <taxon>Spiralia</taxon>
        <taxon>Lophotrochozoa</taxon>
        <taxon>Mollusca</taxon>
        <taxon>Bivalvia</taxon>
        <taxon>Autobranchia</taxon>
        <taxon>Pteriomorphia</taxon>
        <taxon>Pectinida</taxon>
        <taxon>Pectinoidea</taxon>
        <taxon>Pectinidae</taxon>
        <taxon>Mizuhopecten</taxon>
    </lineage>
</organism>
<evidence type="ECO:0000313" key="16">
    <source>
        <dbReference type="Proteomes" id="UP000242188"/>
    </source>
</evidence>
<keyword evidence="3" id="KW-0472">Membrane</keyword>
<name>A0A210PUB3_MIZYE</name>
<dbReference type="Pfam" id="PF17064">
    <property type="entry name" value="QVR"/>
    <property type="match status" value="1"/>
</dbReference>
<keyword evidence="16" id="KW-1185">Reference proteome</keyword>
<evidence type="ECO:0000256" key="5">
    <source>
        <dbReference type="ARBA" id="ARBA00023108"/>
    </source>
</evidence>
<evidence type="ECO:0000256" key="9">
    <source>
        <dbReference type="ARBA" id="ARBA00044499"/>
    </source>
</evidence>
<keyword evidence="6" id="KW-1015">Disulfide bond</keyword>
<comment type="subunit">
    <text evidence="13">Interacts (via loop 2 of the three-fingered Ly-6 domain) with Sh/shaker; this interaction may stabilize both components of the complex and may be required for targeting or retention of Sh/shaker to neural cell projections. Interacts (via loop 2 of the three-fingered Ly-6 domain) with nAChRalpha3 and potentially other nicotinic acetylcholine receptors; this interaction is required for antagonism of nicotinic acetylcholine receptors.</text>
</comment>
<feature type="signal peptide" evidence="14">
    <location>
        <begin position="1"/>
        <end position="23"/>
    </location>
</feature>
<dbReference type="Proteomes" id="UP000242188">
    <property type="component" value="Unassembled WGS sequence"/>
</dbReference>
<protein>
    <recommendedName>
        <fullName evidence="10">UPAR/Ly6 domain-containing protein qvr</fullName>
    </recommendedName>
    <alternativeName>
        <fullName evidence="11">Protein quiver</fullName>
    </alternativeName>
    <alternativeName>
        <fullName evidence="8">Protein sleepless</fullName>
    </alternativeName>
</protein>
<evidence type="ECO:0000256" key="10">
    <source>
        <dbReference type="ARBA" id="ARBA00044524"/>
    </source>
</evidence>
<dbReference type="STRING" id="6573.A0A210PUB3"/>
<evidence type="ECO:0000256" key="7">
    <source>
        <dbReference type="ARBA" id="ARBA00023180"/>
    </source>
</evidence>
<evidence type="ECO:0000256" key="4">
    <source>
        <dbReference type="ARBA" id="ARBA00022729"/>
    </source>
</evidence>
<dbReference type="CDD" id="cd00117">
    <property type="entry name" value="TFP"/>
    <property type="match status" value="1"/>
</dbReference>
<dbReference type="GO" id="GO:0032222">
    <property type="term" value="P:regulation of synaptic transmission, cholinergic"/>
    <property type="evidence" value="ECO:0007669"/>
    <property type="project" value="InterPro"/>
</dbReference>
<evidence type="ECO:0000256" key="1">
    <source>
        <dbReference type="ARBA" id="ARBA00004471"/>
    </source>
</evidence>
<evidence type="ECO:0000256" key="12">
    <source>
        <dbReference type="ARBA" id="ARBA00045788"/>
    </source>
</evidence>
<dbReference type="SUPFAM" id="SSF57302">
    <property type="entry name" value="Snake toxin-like"/>
    <property type="match status" value="1"/>
</dbReference>
<evidence type="ECO:0000256" key="8">
    <source>
        <dbReference type="ARBA" id="ARBA00031037"/>
    </source>
</evidence>
<dbReference type="EMBL" id="NEDP02005488">
    <property type="protein sequence ID" value="OWF40097.1"/>
    <property type="molecule type" value="Genomic_DNA"/>
</dbReference>
<feature type="chain" id="PRO_5021337301" description="UPAR/Ly6 domain-containing protein qvr" evidence="14">
    <location>
        <begin position="24"/>
        <end position="214"/>
    </location>
</feature>
<evidence type="ECO:0000256" key="6">
    <source>
        <dbReference type="ARBA" id="ARBA00023157"/>
    </source>
</evidence>
<keyword evidence="5" id="KW-0090">Biological rhythms</keyword>
<dbReference type="InterPro" id="IPR045860">
    <property type="entry name" value="Snake_toxin-like_sf"/>
</dbReference>
<reference evidence="15 16" key="1">
    <citation type="journal article" date="2017" name="Nat. Ecol. Evol.">
        <title>Scallop genome provides insights into evolution of bilaterian karyotype and development.</title>
        <authorList>
            <person name="Wang S."/>
            <person name="Zhang J."/>
            <person name="Jiao W."/>
            <person name="Li J."/>
            <person name="Xun X."/>
            <person name="Sun Y."/>
            <person name="Guo X."/>
            <person name="Huan P."/>
            <person name="Dong B."/>
            <person name="Zhang L."/>
            <person name="Hu X."/>
            <person name="Sun X."/>
            <person name="Wang J."/>
            <person name="Zhao C."/>
            <person name="Wang Y."/>
            <person name="Wang D."/>
            <person name="Huang X."/>
            <person name="Wang R."/>
            <person name="Lv J."/>
            <person name="Li Y."/>
            <person name="Zhang Z."/>
            <person name="Liu B."/>
            <person name="Lu W."/>
            <person name="Hui Y."/>
            <person name="Liang J."/>
            <person name="Zhou Z."/>
            <person name="Hou R."/>
            <person name="Li X."/>
            <person name="Liu Y."/>
            <person name="Li H."/>
            <person name="Ning X."/>
            <person name="Lin Y."/>
            <person name="Zhao L."/>
            <person name="Xing Q."/>
            <person name="Dou J."/>
            <person name="Li Y."/>
            <person name="Mao J."/>
            <person name="Guo H."/>
            <person name="Dou H."/>
            <person name="Li T."/>
            <person name="Mu C."/>
            <person name="Jiang W."/>
            <person name="Fu Q."/>
            <person name="Fu X."/>
            <person name="Miao Y."/>
            <person name="Liu J."/>
            <person name="Yu Q."/>
            <person name="Li R."/>
            <person name="Liao H."/>
            <person name="Li X."/>
            <person name="Kong Y."/>
            <person name="Jiang Z."/>
            <person name="Chourrout D."/>
            <person name="Li R."/>
            <person name="Bao Z."/>
        </authorList>
    </citation>
    <scope>NUCLEOTIDE SEQUENCE [LARGE SCALE GENOMIC DNA]</scope>
    <source>
        <strain evidence="15 16">PY_sf001</strain>
    </source>
</reference>
<evidence type="ECO:0000256" key="3">
    <source>
        <dbReference type="ARBA" id="ARBA00022475"/>
    </source>
</evidence>
<gene>
    <name evidence="15" type="ORF">KP79_PYT06491</name>
</gene>
<evidence type="ECO:0000256" key="2">
    <source>
        <dbReference type="ARBA" id="ARBA00010522"/>
    </source>
</evidence>
<comment type="subcellular location">
    <subcellularLocation>
        <location evidence="1">Cell membrane</location>
        <topology evidence="1">Lipid-anchor</topology>
        <topology evidence="1">GPI-anchor</topology>
        <orientation evidence="1">Extracellular side</orientation>
    </subcellularLocation>
    <subcellularLocation>
        <location evidence="9">Membrane raft</location>
        <topology evidence="9">Lipid-anchor</topology>
        <topology evidence="9">GPI-anchor</topology>
        <orientation evidence="9">Extracellular side</orientation>
    </subcellularLocation>
</comment>
<dbReference type="GO" id="GO:0030431">
    <property type="term" value="P:sleep"/>
    <property type="evidence" value="ECO:0007669"/>
    <property type="project" value="InterPro"/>
</dbReference>
<evidence type="ECO:0000256" key="11">
    <source>
        <dbReference type="ARBA" id="ARBA00044561"/>
    </source>
</evidence>
<comment type="similarity">
    <text evidence="2">Belongs to the quiver family.</text>
</comment>
<dbReference type="AlphaFoldDB" id="A0A210PUB3"/>
<dbReference type="GO" id="GO:0005886">
    <property type="term" value="C:plasma membrane"/>
    <property type="evidence" value="ECO:0007669"/>
    <property type="project" value="UniProtKB-SubCell"/>
</dbReference>
<proteinExistence type="inferred from homology"/>
<comment type="function">
    <text evidence="12">Bifunctional regulator of neuronal activity in the mushroom body, and possibly other regions of the brain, that acts as a signaling molecule required for homeostatic regulation of sleep under normal conditions and after sleep deprivation. Reduces neuronal excitability by enhancing Sh/shaker K(+) channel activity; possibly by stabilizing Sh/shaker to increase protein levels, accelerating its activation kinetics, slowing C-type inactivation and enhancing recovery from inactivation. Specifically affects the A-type K(+) current. Antagonizes nicotinic acetylcholine receptors (nAChRs) to reduce synaptic transmission, possibly by preventing their localization to the cell surface. Required for regulation of neuromuscular excitability and plasticity at neuromuscular junctions.</text>
</comment>